<proteinExistence type="predicted"/>
<dbReference type="EMBL" id="NMQW01000052">
    <property type="protein sequence ID" value="OXM83006.1"/>
    <property type="molecule type" value="Genomic_DNA"/>
</dbReference>
<evidence type="ECO:0000313" key="2">
    <source>
        <dbReference type="EMBL" id="OXM83006.1"/>
    </source>
</evidence>
<organism evidence="2 3">
    <name type="scientific">Paenibacillus rigui</name>
    <dbReference type="NCBI Taxonomy" id="554312"/>
    <lineage>
        <taxon>Bacteria</taxon>
        <taxon>Bacillati</taxon>
        <taxon>Bacillota</taxon>
        <taxon>Bacilli</taxon>
        <taxon>Bacillales</taxon>
        <taxon>Paenibacillaceae</taxon>
        <taxon>Paenibacillus</taxon>
    </lineage>
</organism>
<dbReference type="Gene3D" id="3.40.190.10">
    <property type="entry name" value="Periplasmic binding protein-like II"/>
    <property type="match status" value="2"/>
</dbReference>
<evidence type="ECO:0000256" key="1">
    <source>
        <dbReference type="SAM" id="SignalP"/>
    </source>
</evidence>
<keyword evidence="3" id="KW-1185">Reference proteome</keyword>
<name>A0A229UHZ0_9BACL</name>
<feature type="chain" id="PRO_5013257552" evidence="1">
    <location>
        <begin position="22"/>
        <end position="532"/>
    </location>
</feature>
<keyword evidence="1" id="KW-0732">Signal</keyword>
<comment type="caution">
    <text evidence="2">The sequence shown here is derived from an EMBL/GenBank/DDBJ whole genome shotgun (WGS) entry which is preliminary data.</text>
</comment>
<dbReference type="SUPFAM" id="SSF53850">
    <property type="entry name" value="Periplasmic binding protein-like II"/>
    <property type="match status" value="1"/>
</dbReference>
<dbReference type="Proteomes" id="UP000215509">
    <property type="component" value="Unassembled WGS sequence"/>
</dbReference>
<protein>
    <submittedName>
        <fullName evidence="2">ABC transporter substrate-binding protein</fullName>
    </submittedName>
</protein>
<dbReference type="OrthoDB" id="2498957at2"/>
<accession>A0A229UHZ0</accession>
<evidence type="ECO:0000313" key="3">
    <source>
        <dbReference type="Proteomes" id="UP000215509"/>
    </source>
</evidence>
<sequence length="532" mass="60187">MTMLRSLVCFGAAVSMILSIAACSSDSEKQSDQKSSDNSKRVKLTMASVQGIEGFNYTNGDAVAKYYSDKFNYDLDMTALNWDNWNERLRIWINSGDMPDIAVYNYIHADAAAFVDQGLIKKLPDDWKTRWPNVAKVFSKTSLGPQMEKVFGGTYFIPRARFMSNLPGDPLSNHPAIYIRKDWAQAVGFPIKSAYTTSEIIQYGKLIKEKDPGKVGDKLIPVAENTNHAVDLFVARNSTHYNNFYKDKDGKYKWGGASEDTLKGLKVFSEAYRSGVLSKDFFTVKNEEHGSYFNVKGNAGATYFQAPTSAFQTYFNDFQANTKLDPYQNIHMAIVLGEDGNYHQEDLINFWGTIVFNPNISNEKFERYMDVLDYNATPEGNTITNMGLKDVDWAYDSNGKVKSLYDEVKEGKPLGGANGKYPSNGYLLGSTILFDDFAFDNPNSDQRLRDMSKQLYAEKSKKGTPETFTKVNWDVYTYDSPSKRRAQIDYNTEYANLVTTQGDIEANWKKWVESKMSIIQPVLDELNSKLAK</sequence>
<dbReference type="RefSeq" id="WP_094018103.1">
    <property type="nucleotide sequence ID" value="NZ_NMQW01000052.1"/>
</dbReference>
<dbReference type="PROSITE" id="PS51257">
    <property type="entry name" value="PROKAR_LIPOPROTEIN"/>
    <property type="match status" value="1"/>
</dbReference>
<reference evidence="2 3" key="1">
    <citation type="submission" date="2017-07" db="EMBL/GenBank/DDBJ databases">
        <title>Genome sequencing and assembly of Paenibacillus rigui.</title>
        <authorList>
            <person name="Mayilraj S."/>
        </authorList>
    </citation>
    <scope>NUCLEOTIDE SEQUENCE [LARGE SCALE GENOMIC DNA]</scope>
    <source>
        <strain evidence="2 3">JCM 16352</strain>
    </source>
</reference>
<gene>
    <name evidence="2" type="ORF">CF651_27705</name>
</gene>
<feature type="signal peptide" evidence="1">
    <location>
        <begin position="1"/>
        <end position="21"/>
    </location>
</feature>
<dbReference type="AlphaFoldDB" id="A0A229UHZ0"/>